<evidence type="ECO:0000313" key="3">
    <source>
        <dbReference type="EMBL" id="OOY35313.1"/>
    </source>
</evidence>
<keyword evidence="2" id="KW-0808">Transferase</keyword>
<dbReference type="Pfam" id="PF00581">
    <property type="entry name" value="Rhodanese"/>
    <property type="match status" value="1"/>
</dbReference>
<dbReference type="RefSeq" id="WP_043118731.1">
    <property type="nucleotide sequence ID" value="NZ_JRAA01000003.1"/>
</dbReference>
<reference evidence="3 5" key="2">
    <citation type="submission" date="2016-11" db="EMBL/GenBank/DDBJ databases">
        <title>Mixed transmission modes and dynamic genome evolution in an obligate animal-bacterial symbiosis.</title>
        <authorList>
            <person name="Russell S.L."/>
            <person name="Corbett-Detig R.B."/>
            <person name="Cavanaugh C.M."/>
        </authorList>
    </citation>
    <scope>NUCLEOTIDE SEQUENCE [LARGE SCALE GENOMIC DNA]</scope>
    <source>
        <strain evidence="3">MA-KB16</strain>
    </source>
</reference>
<gene>
    <name evidence="3" type="ORF">BOV88_05100</name>
    <name evidence="2" type="ORF">JV46_28910</name>
</gene>
<dbReference type="InterPro" id="IPR036873">
    <property type="entry name" value="Rhodanese-like_dom_sf"/>
</dbReference>
<dbReference type="PANTHER" id="PTHR43031">
    <property type="entry name" value="FAD-DEPENDENT OXIDOREDUCTASE"/>
    <property type="match status" value="1"/>
</dbReference>
<dbReference type="EMBL" id="JRAA01000003">
    <property type="protein sequence ID" value="KHF24550.1"/>
    <property type="molecule type" value="Genomic_DNA"/>
</dbReference>
<dbReference type="PANTHER" id="PTHR43031:SF1">
    <property type="entry name" value="PYRIDINE NUCLEOTIDE-DISULPHIDE OXIDOREDUCTASE"/>
    <property type="match status" value="1"/>
</dbReference>
<feature type="domain" description="Rhodanese" evidence="1">
    <location>
        <begin position="18"/>
        <end position="106"/>
    </location>
</feature>
<evidence type="ECO:0000313" key="2">
    <source>
        <dbReference type="EMBL" id="KHF24550.1"/>
    </source>
</evidence>
<dbReference type="InterPro" id="IPR001763">
    <property type="entry name" value="Rhodanese-like_dom"/>
</dbReference>
<dbReference type="PROSITE" id="PS50206">
    <property type="entry name" value="RHODANESE_3"/>
    <property type="match status" value="1"/>
</dbReference>
<evidence type="ECO:0000313" key="4">
    <source>
        <dbReference type="Proteomes" id="UP000030856"/>
    </source>
</evidence>
<dbReference type="EMBL" id="MPNX01000005">
    <property type="protein sequence ID" value="OOY35313.1"/>
    <property type="molecule type" value="Genomic_DNA"/>
</dbReference>
<evidence type="ECO:0000313" key="5">
    <source>
        <dbReference type="Proteomes" id="UP000190962"/>
    </source>
</evidence>
<keyword evidence="4" id="KW-1185">Reference proteome</keyword>
<dbReference type="GO" id="GO:0016740">
    <property type="term" value="F:transferase activity"/>
    <property type="evidence" value="ECO:0007669"/>
    <property type="project" value="UniProtKB-KW"/>
</dbReference>
<comment type="caution">
    <text evidence="2">The sequence shown here is derived from an EMBL/GenBank/DDBJ whole genome shotgun (WGS) entry which is preliminary data.</text>
</comment>
<dbReference type="Gene3D" id="3.40.250.10">
    <property type="entry name" value="Rhodanese-like domain"/>
    <property type="match status" value="1"/>
</dbReference>
<sequence length="109" mass="12424">MMTIEEIDADELKRRMDAEDNFVLYDIRSEAEVAQGILPNSEFLPMHLIPLKMQDFPDDKEIILYCRSGARSYHACAYLMQQGISNVINLRGGIISWAHSGYEITTRAA</sequence>
<reference evidence="2 4" key="1">
    <citation type="journal article" date="2014" name="BMC Genomics">
        <title>The genome of the intracellular bacterium of the coastal bivalve, Solemya velum: a blueprint for thriving in and out of symbiosis.</title>
        <authorList>
            <person name="Dmytrenko O."/>
            <person name="Russell S.L."/>
            <person name="Loo W.T."/>
            <person name="Fontanez K.M."/>
            <person name="Liao L."/>
            <person name="Roeselers G."/>
            <person name="Sharma R."/>
            <person name="Stewart F.J."/>
            <person name="Newton I.L."/>
            <person name="Woyke T."/>
            <person name="Wu D."/>
            <person name="Lang J.M."/>
            <person name="Eisen J.A."/>
            <person name="Cavanaugh C.M."/>
        </authorList>
    </citation>
    <scope>NUCLEOTIDE SEQUENCE [LARGE SCALE GENOMIC DNA]</scope>
    <source>
        <strain evidence="2 4">WH</strain>
    </source>
</reference>
<dbReference type="Proteomes" id="UP000190962">
    <property type="component" value="Unassembled WGS sequence"/>
</dbReference>
<dbReference type="Proteomes" id="UP000030856">
    <property type="component" value="Unassembled WGS sequence"/>
</dbReference>
<dbReference type="SUPFAM" id="SSF52821">
    <property type="entry name" value="Rhodanese/Cell cycle control phosphatase"/>
    <property type="match status" value="1"/>
</dbReference>
<dbReference type="SMART" id="SM00450">
    <property type="entry name" value="RHOD"/>
    <property type="match status" value="1"/>
</dbReference>
<evidence type="ECO:0000259" key="1">
    <source>
        <dbReference type="PROSITE" id="PS50206"/>
    </source>
</evidence>
<protein>
    <submittedName>
        <fullName evidence="2 3">Sulfurtransferase</fullName>
    </submittedName>
</protein>
<dbReference type="InterPro" id="IPR050229">
    <property type="entry name" value="GlpE_sulfurtransferase"/>
</dbReference>
<accession>A0A0B0H612</accession>
<dbReference type="AlphaFoldDB" id="A0A0B0H612"/>
<dbReference type="CDD" id="cd00158">
    <property type="entry name" value="RHOD"/>
    <property type="match status" value="1"/>
</dbReference>
<dbReference type="eggNOG" id="COG0607">
    <property type="taxonomic scope" value="Bacteria"/>
</dbReference>
<dbReference type="STRING" id="2340.JV46_28910"/>
<dbReference type="GeneID" id="86992769"/>
<organism evidence="2 4">
    <name type="scientific">Solemya velum gill symbiont</name>
    <dbReference type="NCBI Taxonomy" id="2340"/>
    <lineage>
        <taxon>Bacteria</taxon>
        <taxon>Pseudomonadati</taxon>
        <taxon>Pseudomonadota</taxon>
        <taxon>Gammaproteobacteria</taxon>
        <taxon>sulfur-oxidizing symbionts</taxon>
    </lineage>
</organism>
<proteinExistence type="predicted"/>
<name>A0A0B0H612_SOVGS</name>